<dbReference type="OrthoDB" id="347609at2759"/>
<protein>
    <submittedName>
        <fullName evidence="3">Uncharacterized protein</fullName>
    </submittedName>
</protein>
<dbReference type="EMBL" id="HG684243">
    <property type="protein sequence ID" value="CDJ32514.1"/>
    <property type="molecule type" value="Genomic_DNA"/>
</dbReference>
<keyword evidence="2" id="KW-0812">Transmembrane</keyword>
<reference evidence="3" key="2">
    <citation type="submission" date="2013-10" db="EMBL/GenBank/DDBJ databases">
        <authorList>
            <person name="Aslett M."/>
        </authorList>
    </citation>
    <scope>NUCLEOTIDE SEQUENCE [LARGE SCALE GENOMIC DNA]</scope>
    <source>
        <strain evidence="3">Houghton</strain>
    </source>
</reference>
<evidence type="ECO:0000256" key="1">
    <source>
        <dbReference type="SAM" id="MobiDB-lite"/>
    </source>
</evidence>
<proteinExistence type="predicted"/>
<feature type="region of interest" description="Disordered" evidence="1">
    <location>
        <begin position="29"/>
        <end position="48"/>
    </location>
</feature>
<evidence type="ECO:0000313" key="3">
    <source>
        <dbReference type="EMBL" id="CDJ32514.1"/>
    </source>
</evidence>
<dbReference type="Proteomes" id="UP000030744">
    <property type="component" value="Unassembled WGS sequence"/>
</dbReference>
<name>U6K4A7_9EIME</name>
<keyword evidence="2" id="KW-0472">Membrane</keyword>
<accession>U6K4A7</accession>
<dbReference type="VEuPathDB" id="ToxoDB:EMH_0044900"/>
<feature type="transmembrane region" description="Helical" evidence="2">
    <location>
        <begin position="58"/>
        <end position="82"/>
    </location>
</feature>
<dbReference type="AlphaFoldDB" id="U6K4A7"/>
<sequence>MLPSVSHVQRRGKRQNGAIPRISVPYTQNDEAEEPPIIPTPFGHQDARSRSRLRSRPLLLSLAACISVATFLVAFSVCIAWRNKKLASGAARRSLSEGGDAADQDELSVIEGCLALEAEMGVLEQRVITQSDADPMTRVEGLVSVLHAAAEEHEAMQGMLLPRYGLSAQHNTYDQIQQHVGEELTELQSMLQPHWGETGDTRTVTSLAASSSQLPLDTAQALEPQAWLEDIPYITSGQHQHGRMPFAPPTIVEFGDLQASTSYGMWKLPQDIRKHPYVRLPALAKDVVVKHVDVDNLFNPMRMKEQFHPPLVKLRKLFSKDVLSQDDADAVVRAIEELVGSAWYQARKSFRRRPVHAAETCGQHFLIFDALVSAFELLGDSMELPLWWGRFVAAFDGDPSARLPPVSDHAGGVRRRMIRRIQNALDIYKTGRRPLLQEVIALKKLLFCSSATPGSFNDKQWDPWREDGKYS</sequence>
<keyword evidence="4" id="KW-1185">Reference proteome</keyword>
<evidence type="ECO:0000313" key="4">
    <source>
        <dbReference type="Proteomes" id="UP000030744"/>
    </source>
</evidence>
<keyword evidence="2" id="KW-1133">Transmembrane helix</keyword>
<evidence type="ECO:0000256" key="2">
    <source>
        <dbReference type="SAM" id="Phobius"/>
    </source>
</evidence>
<organism evidence="3 4">
    <name type="scientific">Eimeria mitis</name>
    <dbReference type="NCBI Taxonomy" id="44415"/>
    <lineage>
        <taxon>Eukaryota</taxon>
        <taxon>Sar</taxon>
        <taxon>Alveolata</taxon>
        <taxon>Apicomplexa</taxon>
        <taxon>Conoidasida</taxon>
        <taxon>Coccidia</taxon>
        <taxon>Eucoccidiorida</taxon>
        <taxon>Eimeriorina</taxon>
        <taxon>Eimeriidae</taxon>
        <taxon>Eimeria</taxon>
    </lineage>
</organism>
<dbReference type="GeneID" id="25379203"/>
<reference evidence="3" key="1">
    <citation type="submission" date="2013-10" db="EMBL/GenBank/DDBJ databases">
        <title>Genomic analysis of the causative agents of coccidiosis in chickens.</title>
        <authorList>
            <person name="Reid A.J."/>
            <person name="Blake D."/>
            <person name="Billington K."/>
            <person name="Browne H."/>
            <person name="Dunn M."/>
            <person name="Hung S."/>
            <person name="Kawahara F."/>
            <person name="Miranda-Saavedra D."/>
            <person name="Mourier T."/>
            <person name="Nagra H."/>
            <person name="Otto T.D."/>
            <person name="Rawlings N."/>
            <person name="Sanchez A."/>
            <person name="Sanders M."/>
            <person name="Subramaniam C."/>
            <person name="Tay Y."/>
            <person name="Dear P."/>
            <person name="Doerig C."/>
            <person name="Gruber A."/>
            <person name="Parkinson J."/>
            <person name="Shirley M."/>
            <person name="Wan K.L."/>
            <person name="Berriman M."/>
            <person name="Tomley F."/>
            <person name="Pain A."/>
        </authorList>
    </citation>
    <scope>NUCLEOTIDE SEQUENCE [LARGE SCALE GENOMIC DNA]</scope>
    <source>
        <strain evidence="3">Houghton</strain>
    </source>
</reference>
<gene>
    <name evidence="3" type="ORF">EMH_0044900</name>
</gene>
<dbReference type="RefSeq" id="XP_013355079.1">
    <property type="nucleotide sequence ID" value="XM_013499625.1"/>
</dbReference>